<dbReference type="InterPro" id="IPR029058">
    <property type="entry name" value="AB_hydrolase_fold"/>
</dbReference>
<keyword evidence="2" id="KW-1185">Reference proteome</keyword>
<reference evidence="2" key="1">
    <citation type="submission" date="2016-10" db="EMBL/GenBank/DDBJ databases">
        <authorList>
            <person name="Varghese N."/>
            <person name="Submissions S."/>
        </authorList>
    </citation>
    <scope>NUCLEOTIDE SEQUENCE [LARGE SCALE GENOMIC DNA]</scope>
    <source>
        <strain evidence="2">DSM 45237</strain>
    </source>
</reference>
<sequence length="242" mass="26330">MDGARIAFRVSGSGPPLLAPECNYTWDPGFERLMARRFTLIVASPRDYGRSSRAAGPAQPDLWATDLLAVARHLGHPRFLCFGYSFTGACGPWLALRLAEHASVAAVASGGFPLLGDYGITSRDVDGQLARLENDPGTWAAMESRFDPRAGAAFYRRLSLLPPDALVDDAPCPLYCFWGDRDHDAVGMVLPGSELAAGLSARGVPWRQYEGYDHEELNGRLEVAWPDTEAWLLDRAADHGLG</sequence>
<protein>
    <submittedName>
        <fullName evidence="1">Pimeloyl-ACP methyl ester carboxylesterase</fullName>
    </submittedName>
</protein>
<dbReference type="SUPFAM" id="SSF53474">
    <property type="entry name" value="alpha/beta-Hydrolases"/>
    <property type="match status" value="1"/>
</dbReference>
<dbReference type="STRING" id="561176.SAMN04488561_6881"/>
<name>A0A1H5PY80_9ACTN</name>
<dbReference type="Gene3D" id="3.40.50.1820">
    <property type="entry name" value="alpha/beta hydrolase"/>
    <property type="match status" value="1"/>
</dbReference>
<dbReference type="Proteomes" id="UP000181980">
    <property type="component" value="Unassembled WGS sequence"/>
</dbReference>
<proteinExistence type="predicted"/>
<accession>A0A1H5PY80</accession>
<evidence type="ECO:0000313" key="2">
    <source>
        <dbReference type="Proteomes" id="UP000181980"/>
    </source>
</evidence>
<gene>
    <name evidence="1" type="ORF">SAMN04488561_6881</name>
</gene>
<evidence type="ECO:0000313" key="1">
    <source>
        <dbReference type="EMBL" id="SEF18810.1"/>
    </source>
</evidence>
<dbReference type="AlphaFoldDB" id="A0A1H5PY80"/>
<dbReference type="EMBL" id="FNUC01000004">
    <property type="protein sequence ID" value="SEF18810.1"/>
    <property type="molecule type" value="Genomic_DNA"/>
</dbReference>
<organism evidence="1 2">
    <name type="scientific">Jiangella alba</name>
    <dbReference type="NCBI Taxonomy" id="561176"/>
    <lineage>
        <taxon>Bacteria</taxon>
        <taxon>Bacillati</taxon>
        <taxon>Actinomycetota</taxon>
        <taxon>Actinomycetes</taxon>
        <taxon>Jiangellales</taxon>
        <taxon>Jiangellaceae</taxon>
        <taxon>Jiangella</taxon>
    </lineage>
</organism>